<dbReference type="Proteomes" id="UP001295684">
    <property type="component" value="Unassembled WGS sequence"/>
</dbReference>
<keyword evidence="5" id="KW-0547">Nucleotide-binding</keyword>
<dbReference type="FunFam" id="3.30.420.40:FF:000218">
    <property type="entry name" value="actin, alpha sarcomeric/skeletal-like"/>
    <property type="match status" value="1"/>
</dbReference>
<dbReference type="PRINTS" id="PR00190">
    <property type="entry name" value="ACTIN"/>
</dbReference>
<protein>
    <recommendedName>
        <fullName evidence="3">Actin, cytoplasmic</fullName>
    </recommendedName>
</protein>
<name>A0AAD1Y9E8_EUPCR</name>
<proteinExistence type="inferred from homology"/>
<evidence type="ECO:0000256" key="3">
    <source>
        <dbReference type="ARBA" id="ARBA00020098"/>
    </source>
</evidence>
<dbReference type="InterPro" id="IPR020902">
    <property type="entry name" value="Actin/actin-like_CS"/>
</dbReference>
<dbReference type="FunFam" id="3.30.420.40:FF:000058">
    <property type="entry name" value="Putative actin-related protein 5"/>
    <property type="match status" value="1"/>
</dbReference>
<accession>A0AAD1Y9E8</accession>
<comment type="catalytic activity">
    <reaction evidence="9">
        <text>ATP + H2O = ADP + phosphate + H(+)</text>
        <dbReference type="Rhea" id="RHEA:13065"/>
        <dbReference type="ChEBI" id="CHEBI:15377"/>
        <dbReference type="ChEBI" id="CHEBI:15378"/>
        <dbReference type="ChEBI" id="CHEBI:30616"/>
        <dbReference type="ChEBI" id="CHEBI:43474"/>
        <dbReference type="ChEBI" id="CHEBI:456216"/>
    </reaction>
</comment>
<gene>
    <name evidence="11" type="ORF">ECRASSUSDP1_LOCUS29485</name>
</gene>
<evidence type="ECO:0000256" key="5">
    <source>
        <dbReference type="ARBA" id="ARBA00022741"/>
    </source>
</evidence>
<dbReference type="CDD" id="cd13397">
    <property type="entry name" value="ASKHA_NBD_actin_Arp-T1-3"/>
    <property type="match status" value="1"/>
</dbReference>
<comment type="similarity">
    <text evidence="2 10">Belongs to the actin family.</text>
</comment>
<sequence length="378" mass="42608">MSSEGSTPTPIVIDNGSGVVKAGLAGFNTPSAIFPSLIAYPKAVNVLSHGKKTDYYIGEEAEAKKGVCTIKYPIAHGIVSNWDEMKKIWDYTYYNELREEPSEHPVMLTEAPLNPKSNRENMTRIMFEEYDVPAMFIQIQAVLSLYSSGRTTGVVVDSGDGVTHTVPIFEGYQIPHAIDKILLAGRDLTEFMNRTLKDEGHFFETSSEKEEVRKMKEQTCYVAQNFEEDMKKASEGGELEENYVLPDRTICKYSVPRFKCPEMMFQPSLGGRDIEGVHQLTYNCIMNCDLDVRKDLYNNIILSGGTTMFPGFGERIYNEMKELAPKTMKIKVIASPDRKFAVWKGGSTLSLLSTFSGMWVTRADYDEFGESVIHRKCF</sequence>
<evidence type="ECO:0000256" key="8">
    <source>
        <dbReference type="ARBA" id="ARBA00023212"/>
    </source>
</evidence>
<evidence type="ECO:0000256" key="2">
    <source>
        <dbReference type="ARBA" id="ARBA00006752"/>
    </source>
</evidence>
<dbReference type="GO" id="GO:0005524">
    <property type="term" value="F:ATP binding"/>
    <property type="evidence" value="ECO:0007669"/>
    <property type="project" value="UniProtKB-KW"/>
</dbReference>
<dbReference type="InterPro" id="IPR043129">
    <property type="entry name" value="ATPase_NBD"/>
</dbReference>
<keyword evidence="4" id="KW-0963">Cytoplasm</keyword>
<dbReference type="PROSITE" id="PS01132">
    <property type="entry name" value="ACTINS_ACT_LIKE"/>
    <property type="match status" value="1"/>
</dbReference>
<dbReference type="Gene3D" id="3.90.640.10">
    <property type="entry name" value="Actin, Chain A, domain 4"/>
    <property type="match status" value="1"/>
</dbReference>
<organism evidence="11 12">
    <name type="scientific">Euplotes crassus</name>
    <dbReference type="NCBI Taxonomy" id="5936"/>
    <lineage>
        <taxon>Eukaryota</taxon>
        <taxon>Sar</taxon>
        <taxon>Alveolata</taxon>
        <taxon>Ciliophora</taxon>
        <taxon>Intramacronucleata</taxon>
        <taxon>Spirotrichea</taxon>
        <taxon>Hypotrichia</taxon>
        <taxon>Euplotida</taxon>
        <taxon>Euplotidae</taxon>
        <taxon>Moneuplotes</taxon>
    </lineage>
</organism>
<dbReference type="SMART" id="SM00268">
    <property type="entry name" value="ACTIN"/>
    <property type="match status" value="1"/>
</dbReference>
<dbReference type="GO" id="GO:0005856">
    <property type="term" value="C:cytoskeleton"/>
    <property type="evidence" value="ECO:0007669"/>
    <property type="project" value="UniProtKB-SubCell"/>
</dbReference>
<evidence type="ECO:0000256" key="1">
    <source>
        <dbReference type="ARBA" id="ARBA00004245"/>
    </source>
</evidence>
<dbReference type="FunFam" id="3.30.420.40:FF:000050">
    <property type="entry name" value="Actin, alpha skeletal muscle"/>
    <property type="match status" value="1"/>
</dbReference>
<keyword evidence="8" id="KW-0206">Cytoskeleton</keyword>
<dbReference type="SUPFAM" id="SSF53067">
    <property type="entry name" value="Actin-like ATPase domain"/>
    <property type="match status" value="2"/>
</dbReference>
<evidence type="ECO:0000256" key="7">
    <source>
        <dbReference type="ARBA" id="ARBA00022840"/>
    </source>
</evidence>
<reference evidence="11" key="1">
    <citation type="submission" date="2023-07" db="EMBL/GenBank/DDBJ databases">
        <authorList>
            <consortium name="AG Swart"/>
            <person name="Singh M."/>
            <person name="Singh A."/>
            <person name="Seah K."/>
            <person name="Emmerich C."/>
        </authorList>
    </citation>
    <scope>NUCLEOTIDE SEQUENCE</scope>
    <source>
        <strain evidence="11">DP1</strain>
    </source>
</reference>
<dbReference type="AlphaFoldDB" id="A0AAD1Y9E8"/>
<evidence type="ECO:0000313" key="11">
    <source>
        <dbReference type="EMBL" id="CAI2387851.1"/>
    </source>
</evidence>
<keyword evidence="6" id="KW-0378">Hydrolase</keyword>
<evidence type="ECO:0000256" key="9">
    <source>
        <dbReference type="ARBA" id="ARBA00049360"/>
    </source>
</evidence>
<comment type="subcellular location">
    <subcellularLocation>
        <location evidence="1">Cytoplasm</location>
        <location evidence="1">Cytoskeleton</location>
    </subcellularLocation>
</comment>
<evidence type="ECO:0000256" key="4">
    <source>
        <dbReference type="ARBA" id="ARBA00022490"/>
    </source>
</evidence>
<dbReference type="FunFam" id="3.90.640.10:FF:000007">
    <property type="entry name" value="Actin like 7B"/>
    <property type="match status" value="1"/>
</dbReference>
<evidence type="ECO:0000256" key="6">
    <source>
        <dbReference type="ARBA" id="ARBA00022801"/>
    </source>
</evidence>
<dbReference type="Pfam" id="PF00022">
    <property type="entry name" value="Actin"/>
    <property type="match status" value="1"/>
</dbReference>
<comment type="caution">
    <text evidence="11">The sequence shown here is derived from an EMBL/GenBank/DDBJ whole genome shotgun (WGS) entry which is preliminary data.</text>
</comment>
<dbReference type="Gene3D" id="3.30.420.40">
    <property type="match status" value="2"/>
</dbReference>
<dbReference type="EMBL" id="CAMPGE010030334">
    <property type="protein sequence ID" value="CAI2387851.1"/>
    <property type="molecule type" value="Genomic_DNA"/>
</dbReference>
<evidence type="ECO:0000313" key="12">
    <source>
        <dbReference type="Proteomes" id="UP001295684"/>
    </source>
</evidence>
<dbReference type="PANTHER" id="PTHR11937">
    <property type="entry name" value="ACTIN"/>
    <property type="match status" value="1"/>
</dbReference>
<dbReference type="PROSITE" id="PS00432">
    <property type="entry name" value="ACTINS_2"/>
    <property type="match status" value="1"/>
</dbReference>
<dbReference type="InterPro" id="IPR004001">
    <property type="entry name" value="Actin_CS"/>
</dbReference>
<dbReference type="InterPro" id="IPR004000">
    <property type="entry name" value="Actin"/>
</dbReference>
<keyword evidence="7" id="KW-0067">ATP-binding</keyword>
<evidence type="ECO:0000256" key="10">
    <source>
        <dbReference type="RuleBase" id="RU000487"/>
    </source>
</evidence>
<keyword evidence="12" id="KW-1185">Reference proteome</keyword>
<dbReference type="GO" id="GO:0016787">
    <property type="term" value="F:hydrolase activity"/>
    <property type="evidence" value="ECO:0007669"/>
    <property type="project" value="UniProtKB-KW"/>
</dbReference>